<dbReference type="InterPro" id="IPR047057">
    <property type="entry name" value="MerR_fam"/>
</dbReference>
<dbReference type="PRINTS" id="PR00040">
    <property type="entry name" value="HTHMERR"/>
</dbReference>
<evidence type="ECO:0000259" key="3">
    <source>
        <dbReference type="PROSITE" id="PS50937"/>
    </source>
</evidence>
<evidence type="ECO:0000313" key="4">
    <source>
        <dbReference type="EMBL" id="TCL03262.1"/>
    </source>
</evidence>
<dbReference type="PANTHER" id="PTHR30204:SF92">
    <property type="entry name" value="HTH-TYPE TRANSCRIPTIONAL REGULATOR ZNTR"/>
    <property type="match status" value="1"/>
</dbReference>
<dbReference type="SMART" id="SM00422">
    <property type="entry name" value="HTH_MERR"/>
    <property type="match status" value="1"/>
</dbReference>
<dbReference type="OrthoDB" id="9808480at2"/>
<evidence type="ECO:0000313" key="5">
    <source>
        <dbReference type="Proteomes" id="UP000294555"/>
    </source>
</evidence>
<organism evidence="4 5">
    <name type="scientific">Sodalis ligni</name>
    <dbReference type="NCBI Taxonomy" id="2697027"/>
    <lineage>
        <taxon>Bacteria</taxon>
        <taxon>Pseudomonadati</taxon>
        <taxon>Pseudomonadota</taxon>
        <taxon>Gammaproteobacteria</taxon>
        <taxon>Enterobacterales</taxon>
        <taxon>Bruguierivoracaceae</taxon>
        <taxon>Sodalis</taxon>
    </lineage>
</organism>
<dbReference type="GO" id="GO:0003700">
    <property type="term" value="F:DNA-binding transcription factor activity"/>
    <property type="evidence" value="ECO:0007669"/>
    <property type="project" value="InterPro"/>
</dbReference>
<dbReference type="GO" id="GO:0046872">
    <property type="term" value="F:metal ion binding"/>
    <property type="evidence" value="ECO:0007669"/>
    <property type="project" value="InterPro"/>
</dbReference>
<reference evidence="4 5" key="1">
    <citation type="submission" date="2019-02" db="EMBL/GenBank/DDBJ databases">
        <title>Investigation of anaerobic lignin degradation for improved lignocellulosic biofuels.</title>
        <authorList>
            <person name="Deangelis K."/>
        </authorList>
    </citation>
    <scope>NUCLEOTIDE SEQUENCE [LARGE SCALE GENOMIC DNA]</scope>
    <source>
        <strain evidence="4 5">159R</strain>
    </source>
</reference>
<dbReference type="Pfam" id="PF13411">
    <property type="entry name" value="MerR_1"/>
    <property type="match status" value="1"/>
</dbReference>
<gene>
    <name evidence="4" type="ORF">EZJ58_1323</name>
</gene>
<dbReference type="GO" id="GO:0045893">
    <property type="term" value="P:positive regulation of DNA-templated transcription"/>
    <property type="evidence" value="ECO:0007669"/>
    <property type="project" value="InterPro"/>
</dbReference>
<dbReference type="InterPro" id="IPR000551">
    <property type="entry name" value="MerR-type_HTH_dom"/>
</dbReference>
<keyword evidence="5" id="KW-1185">Reference proteome</keyword>
<dbReference type="Proteomes" id="UP000294555">
    <property type="component" value="Unassembled WGS sequence"/>
</dbReference>
<dbReference type="PROSITE" id="PS50937">
    <property type="entry name" value="HTH_MERR_2"/>
    <property type="match status" value="1"/>
</dbReference>
<accession>A0A4R1N7V4</accession>
<keyword evidence="1" id="KW-0238">DNA-binding</keyword>
<feature type="domain" description="HTH merR-type" evidence="3">
    <location>
        <begin position="1"/>
        <end position="69"/>
    </location>
</feature>
<dbReference type="AlphaFoldDB" id="A0A4R1N7V4"/>
<dbReference type="RefSeq" id="WP_132922150.1">
    <property type="nucleotide sequence ID" value="NZ_SJOI01000001.1"/>
</dbReference>
<dbReference type="InterPro" id="IPR011791">
    <property type="entry name" value="CadR-PbrR"/>
</dbReference>
<evidence type="ECO:0000256" key="2">
    <source>
        <dbReference type="SAM" id="Coils"/>
    </source>
</evidence>
<dbReference type="NCBIfam" id="TIGR02047">
    <property type="entry name" value="CadR-PbrR"/>
    <property type="match status" value="1"/>
</dbReference>
<feature type="coiled-coil region" evidence="2">
    <location>
        <begin position="81"/>
        <end position="118"/>
    </location>
</feature>
<comment type="caution">
    <text evidence="4">The sequence shown here is derived from an EMBL/GenBank/DDBJ whole genome shotgun (WGS) entry which is preliminary data.</text>
</comment>
<protein>
    <submittedName>
        <fullName evidence="4">MerR family transcriptional regulator</fullName>
    </submittedName>
</protein>
<dbReference type="GO" id="GO:0003677">
    <property type="term" value="F:DNA binding"/>
    <property type="evidence" value="ECO:0007669"/>
    <property type="project" value="UniProtKB-KW"/>
</dbReference>
<dbReference type="EMBL" id="SJOI01000001">
    <property type="protein sequence ID" value="TCL03262.1"/>
    <property type="molecule type" value="Genomic_DNA"/>
</dbReference>
<dbReference type="PANTHER" id="PTHR30204">
    <property type="entry name" value="REDOX-CYCLING DRUG-SENSING TRANSCRIPTIONAL ACTIVATOR SOXR"/>
    <property type="match status" value="1"/>
</dbReference>
<proteinExistence type="predicted"/>
<dbReference type="Gene3D" id="1.10.1660.10">
    <property type="match status" value="1"/>
</dbReference>
<sequence>MKIGEVAQLAHCTVETVRFYEKEGLLPVPVRTAANYRSYTPAHVERLRFIRNCRVLNMTHGEIRMLLSLLDRPDSGCGAVNHLLEEHIDHVEERIRELTQLKEQLTGLRKRCRSEQRVDACGIVQGIVSMDSGSAQERHTHLG</sequence>
<name>A0A4R1N7V4_9GAMM</name>
<keyword evidence="2" id="KW-0175">Coiled coil</keyword>
<dbReference type="InterPro" id="IPR009061">
    <property type="entry name" value="DNA-bd_dom_put_sf"/>
</dbReference>
<dbReference type="CDD" id="cd04784">
    <property type="entry name" value="HTH_CadR-PbrR"/>
    <property type="match status" value="1"/>
</dbReference>
<evidence type="ECO:0000256" key="1">
    <source>
        <dbReference type="ARBA" id="ARBA00023125"/>
    </source>
</evidence>
<dbReference type="SUPFAM" id="SSF46955">
    <property type="entry name" value="Putative DNA-binding domain"/>
    <property type="match status" value="1"/>
</dbReference>